<dbReference type="KEGG" id="cpho:CPHO_11225"/>
<accession>A0A1L7D5E0</accession>
<dbReference type="GO" id="GO:0032259">
    <property type="term" value="P:methylation"/>
    <property type="evidence" value="ECO:0007669"/>
    <property type="project" value="UniProtKB-KW"/>
</dbReference>
<keyword evidence="8" id="KW-0255">Endonuclease</keyword>
<feature type="region of interest" description="Disordered" evidence="6">
    <location>
        <begin position="34"/>
        <end position="54"/>
    </location>
</feature>
<dbReference type="InterPro" id="IPR050953">
    <property type="entry name" value="N4_N6_ade-DNA_methylase"/>
</dbReference>
<dbReference type="Gene3D" id="3.40.50.150">
    <property type="entry name" value="Vaccinia Virus protein VP39"/>
    <property type="match status" value="2"/>
</dbReference>
<proteinExistence type="predicted"/>
<keyword evidence="9" id="KW-1185">Reference proteome</keyword>
<dbReference type="EC" id="2.1.1.72" evidence="1"/>
<reference evidence="8 9" key="1">
    <citation type="submission" date="2014-08" db="EMBL/GenBank/DDBJ databases">
        <title>Complete genome sequence of Corynebacterium phocae M408/89/1(T)(=DSM 44612(T)), isolated from the common seal (Phoca vitulina).</title>
        <authorList>
            <person name="Ruckert C."/>
            <person name="Albersmeier A."/>
            <person name="Winkler A."/>
            <person name="Kalinowski J."/>
        </authorList>
    </citation>
    <scope>NUCLEOTIDE SEQUENCE [LARGE SCALE GENOMIC DNA]</scope>
    <source>
        <strain evidence="8 9">M408/89/1</strain>
    </source>
</reference>
<dbReference type="GO" id="GO:0006304">
    <property type="term" value="P:DNA modification"/>
    <property type="evidence" value="ECO:0007669"/>
    <property type="project" value="InterPro"/>
</dbReference>
<dbReference type="PANTHER" id="PTHR33841:SF1">
    <property type="entry name" value="DNA METHYLTRANSFERASE A"/>
    <property type="match status" value="1"/>
</dbReference>
<dbReference type="REBASE" id="182342">
    <property type="entry name" value="Cph44612ORF11225P"/>
</dbReference>
<evidence type="ECO:0000256" key="4">
    <source>
        <dbReference type="ARBA" id="ARBA00022691"/>
    </source>
</evidence>
<feature type="domain" description="Type II methyltransferase M.TaqI-like" evidence="7">
    <location>
        <begin position="613"/>
        <end position="943"/>
    </location>
</feature>
<dbReference type="InterPro" id="IPR029063">
    <property type="entry name" value="SAM-dependent_MTases_sf"/>
</dbReference>
<dbReference type="GO" id="GO:0009007">
    <property type="term" value="F:site-specific DNA-methyltransferase (adenine-specific) activity"/>
    <property type="evidence" value="ECO:0007669"/>
    <property type="project" value="UniProtKB-EC"/>
</dbReference>
<organism evidence="8 9">
    <name type="scientific">Corynebacterium phocae</name>
    <dbReference type="NCBI Taxonomy" id="161895"/>
    <lineage>
        <taxon>Bacteria</taxon>
        <taxon>Bacillati</taxon>
        <taxon>Actinomycetota</taxon>
        <taxon>Actinomycetes</taxon>
        <taxon>Mycobacteriales</taxon>
        <taxon>Corynebacteriaceae</taxon>
        <taxon>Corynebacterium</taxon>
    </lineage>
</organism>
<dbReference type="STRING" id="161895.CPHO_11225"/>
<keyword evidence="2" id="KW-0489">Methyltransferase</keyword>
<dbReference type="InterPro" id="IPR011639">
    <property type="entry name" value="MethylTrfase_TaqI-like_dom"/>
</dbReference>
<evidence type="ECO:0000259" key="7">
    <source>
        <dbReference type="Pfam" id="PF07669"/>
    </source>
</evidence>
<evidence type="ECO:0000256" key="1">
    <source>
        <dbReference type="ARBA" id="ARBA00011900"/>
    </source>
</evidence>
<protein>
    <recommendedName>
        <fullName evidence="1">site-specific DNA-methyltransferase (adenine-specific)</fullName>
        <ecNumber evidence="1">2.1.1.72</ecNumber>
    </recommendedName>
</protein>
<gene>
    <name evidence="8" type="ORF">CPHO_11225</name>
</gene>
<keyword evidence="3" id="KW-0808">Transferase</keyword>
<keyword evidence="8" id="KW-0378">Hydrolase</keyword>
<evidence type="ECO:0000256" key="6">
    <source>
        <dbReference type="SAM" id="MobiDB-lite"/>
    </source>
</evidence>
<dbReference type="GO" id="GO:0004519">
    <property type="term" value="F:endonuclease activity"/>
    <property type="evidence" value="ECO:0007669"/>
    <property type="project" value="UniProtKB-KW"/>
</dbReference>
<dbReference type="SUPFAM" id="SSF53335">
    <property type="entry name" value="S-adenosyl-L-methionine-dependent methyltransferases"/>
    <property type="match status" value="1"/>
</dbReference>
<dbReference type="Proteomes" id="UP000185491">
    <property type="component" value="Chromosome"/>
</dbReference>
<name>A0A1L7D5E0_9CORY</name>
<evidence type="ECO:0000313" key="8">
    <source>
        <dbReference type="EMBL" id="APT93364.1"/>
    </source>
</evidence>
<dbReference type="OrthoDB" id="4280289at2"/>
<comment type="catalytic activity">
    <reaction evidence="5">
        <text>a 2'-deoxyadenosine in DNA + S-adenosyl-L-methionine = an N(6)-methyl-2'-deoxyadenosine in DNA + S-adenosyl-L-homocysteine + H(+)</text>
        <dbReference type="Rhea" id="RHEA:15197"/>
        <dbReference type="Rhea" id="RHEA-COMP:12418"/>
        <dbReference type="Rhea" id="RHEA-COMP:12419"/>
        <dbReference type="ChEBI" id="CHEBI:15378"/>
        <dbReference type="ChEBI" id="CHEBI:57856"/>
        <dbReference type="ChEBI" id="CHEBI:59789"/>
        <dbReference type="ChEBI" id="CHEBI:90615"/>
        <dbReference type="ChEBI" id="CHEBI:90616"/>
        <dbReference type="EC" id="2.1.1.72"/>
    </reaction>
</comment>
<evidence type="ECO:0000313" key="9">
    <source>
        <dbReference type="Proteomes" id="UP000185491"/>
    </source>
</evidence>
<sequence length="1520" mass="171124">MAAFDSIINVEEWISDHYFISDENQSFGKRVTGRHTEWENETETSNSGTSPWTRFHSSREQLQLALATVEKGNQDKIRDLNSSIALALGYPEPHAVEVEHGGETISFTGHISQEGSYAVIASEPVSDVYGLADASPTGPVTVADKEVKLSTHKLVGQVFLSDSAPEFIVIIAGGFIFLAERDTWALGRFVGIDLALAIERNDAKVKGELQRIAVIVSRENVERAADGVTWWAETIAESRDHAVKVSDGLREAIKKSIELIGNDVLKRSENQNIIADPNEVDGNELAKQSLRYLYRILFLLFAEASPELEILPTGTTEYDEGYGLSRLRDQILTPPVSERAQNGTHLYQSLQLLFNLVDEGHDPANFADSRASEGGDHGIVFRNLSADLFQRSATYLIDRCQLSNSALHQVLEHLLLSPERKGRDRGFISYATLGVTELGQVYEGLMSFTGSIAQEDSVEVAPKGDPAKGSWVVPERLTDDLPEDCFVKIEQEMSEGGTDKVIKRYPKGSFVYRQSARDRERTASFYTPVVLTSFTVGQAIEELQASGKIEKADDILALTICEPAIGSGAFVAEAVRQLADLYLQMKQEELGQEIEPEQRVTELQRVKAYIALHCVYGVDLNATGVELAEITLWLDTMTSDLKAPWFGLHLRHGNSLVGSRRSTYSVKEVEEKAYLSTAPQHHMLEDLADSSIPNTTFGRIHQFLLPSAGWGAAADAKDVKDLVPDEIRWLKDWRKQNKLKLNKGQIKRLKDLALRTETLWKFALTRLQIAEAQIRRDIKVWGQDFPAATHSVTRAQIEKELFGNLEGAYQRLRLVMDAWNALWFWPLQSVEENAANLPKIDEWLDFLQATLGTTAEVKPKDRDQYQLGENPSWDELNDSEKFDLAISGASSRDSLLNRFPWLNSVTDIAEKQAFFHWDLDFAVVMARGGFDFQVGNPPWVRPDADVDALLSEHDPWFSIAHKPTQKVKRERTSKILQYNQVVCDLLRGVTESFILAKILGDTTQFPYLLKQRADLYRAFINRIWGNSSKDGVASLIHPESLFTEKKAAPLRREAYLRLRRHWQIHNVLKLFAHNHSQLIYGINVYSTPQQHPSFMSASNIYHPQTIEDSILHDGSGDLPGLKTSDNNWDRRGHSSRIITVDSDELKIWHSILEDEHTPLLDTRMVFTVNESISNILEQLAQAPRVKELKFYFSGGWNETTDKKAGIFDTGWAVPKSWEDVILQGPHLGVSTPMITQPNPTLKNNKDNSPVDLEAIGPGFIPATGYQRTADNEYYVKKYGSWTVDGKEIPIASTYRVAWRKMAATTGYRTLIPCIIPPGSAHIDGIYSMGIFCEESLLAAAGASSLICDFFLRSSACSNIRRPAFESLPILVTDSQHHTSRILELCLRLNCLTGAYAPLWEQFMSEPWTPETPLLVQYEREIAQCEIDTLVAHGLGLSLSDLLTIYRSQFPVMRKYDGERLFDKNGRLVPAEISKNEDSDDRDVFDYVHPQSGEVYKIERPFRKIERETLYAQIYRGLEDL</sequence>
<keyword evidence="8" id="KW-0540">Nuclease</keyword>
<dbReference type="EMBL" id="CP009249">
    <property type="protein sequence ID" value="APT93364.1"/>
    <property type="molecule type" value="Genomic_DNA"/>
</dbReference>
<evidence type="ECO:0000256" key="2">
    <source>
        <dbReference type="ARBA" id="ARBA00022603"/>
    </source>
</evidence>
<dbReference type="RefSeq" id="WP_075735867.1">
    <property type="nucleotide sequence ID" value="NZ_CP009249.1"/>
</dbReference>
<dbReference type="Pfam" id="PF07669">
    <property type="entry name" value="Eco57I"/>
    <property type="match status" value="1"/>
</dbReference>
<keyword evidence="4" id="KW-0949">S-adenosyl-L-methionine</keyword>
<evidence type="ECO:0000256" key="5">
    <source>
        <dbReference type="ARBA" id="ARBA00047942"/>
    </source>
</evidence>
<dbReference type="PANTHER" id="PTHR33841">
    <property type="entry name" value="DNA METHYLTRANSFERASE YEEA-RELATED"/>
    <property type="match status" value="1"/>
</dbReference>
<evidence type="ECO:0000256" key="3">
    <source>
        <dbReference type="ARBA" id="ARBA00022679"/>
    </source>
</evidence>